<name>A0A373F3A3_COMTE</name>
<evidence type="ECO:0000256" key="1">
    <source>
        <dbReference type="SAM" id="MobiDB-lite"/>
    </source>
</evidence>
<dbReference type="Proteomes" id="UP000261948">
    <property type="component" value="Unassembled WGS sequence"/>
</dbReference>
<feature type="compositionally biased region" description="Gly residues" evidence="1">
    <location>
        <begin position="13"/>
        <end position="29"/>
    </location>
</feature>
<evidence type="ECO:0000313" key="2">
    <source>
        <dbReference type="EMBL" id="RGE38500.1"/>
    </source>
</evidence>
<keyword evidence="3" id="KW-1185">Reference proteome</keyword>
<reference evidence="2 3" key="1">
    <citation type="submission" date="2018-08" db="EMBL/GenBank/DDBJ databases">
        <title>Comamonas testosteroni strain SWCO2.</title>
        <authorList>
            <person name="Jiang N."/>
            <person name="Zhang X.Z."/>
        </authorList>
    </citation>
    <scope>NUCLEOTIDE SEQUENCE [LARGE SCALE GENOMIC DNA]</scope>
    <source>
        <strain evidence="2 3">SWCO2</strain>
    </source>
</reference>
<gene>
    <name evidence="2" type="ORF">DZC30_22535</name>
</gene>
<organism evidence="2 3">
    <name type="scientific">Comamonas testosteroni</name>
    <name type="common">Pseudomonas testosteroni</name>
    <dbReference type="NCBI Taxonomy" id="285"/>
    <lineage>
        <taxon>Bacteria</taxon>
        <taxon>Pseudomonadati</taxon>
        <taxon>Pseudomonadota</taxon>
        <taxon>Betaproteobacteria</taxon>
        <taxon>Burkholderiales</taxon>
        <taxon>Comamonadaceae</taxon>
        <taxon>Comamonas</taxon>
    </lineage>
</organism>
<protein>
    <submittedName>
        <fullName evidence="2">Uncharacterized protein</fullName>
    </submittedName>
</protein>
<dbReference type="AlphaFoldDB" id="A0A373F3A3"/>
<feature type="region of interest" description="Disordered" evidence="1">
    <location>
        <begin position="13"/>
        <end position="49"/>
    </location>
</feature>
<evidence type="ECO:0000313" key="3">
    <source>
        <dbReference type="Proteomes" id="UP000261948"/>
    </source>
</evidence>
<comment type="caution">
    <text evidence="2">The sequence shown here is derived from an EMBL/GenBank/DDBJ whole genome shotgun (WGS) entry which is preliminary data.</text>
</comment>
<dbReference type="EMBL" id="QURR01000065">
    <property type="protein sequence ID" value="RGE38500.1"/>
    <property type="molecule type" value="Genomic_DNA"/>
</dbReference>
<accession>A0A373F3A3</accession>
<sequence length="104" mass="10041">MIATAIMLTACGGGGGSGDSGNGNAGAGNSGNTNNGGNNNSGGGNTTVSAAPITAQNYEAVAQEALNSSNYLLNTAQQLPIGVQANLSQNLLATGEGLCCINRP</sequence>
<proteinExistence type="predicted"/>